<evidence type="ECO:0000259" key="19">
    <source>
        <dbReference type="PROSITE" id="PS51007"/>
    </source>
</evidence>
<dbReference type="InterPro" id="IPR009056">
    <property type="entry name" value="Cyt_c-like_dom"/>
</dbReference>
<dbReference type="InterPro" id="IPR001505">
    <property type="entry name" value="Copper_CuA"/>
</dbReference>
<dbReference type="NCBIfam" id="TIGR02866">
    <property type="entry name" value="CoxB"/>
    <property type="match status" value="1"/>
</dbReference>
<comment type="similarity">
    <text evidence="2">Belongs to the cytochrome c oxidase subunit 2 family.</text>
</comment>
<evidence type="ECO:0000256" key="8">
    <source>
        <dbReference type="ARBA" id="ARBA00022982"/>
    </source>
</evidence>
<dbReference type="GO" id="GO:0016020">
    <property type="term" value="C:membrane"/>
    <property type="evidence" value="ECO:0007669"/>
    <property type="project" value="UniProtKB-SubCell"/>
</dbReference>
<dbReference type="InterPro" id="IPR014222">
    <property type="entry name" value="Cyt_c_oxidase_su2"/>
</dbReference>
<evidence type="ECO:0000256" key="10">
    <source>
        <dbReference type="ARBA" id="ARBA00023004"/>
    </source>
</evidence>
<dbReference type="InterPro" id="IPR002429">
    <property type="entry name" value="CcO_II-like_C"/>
</dbReference>
<dbReference type="InterPro" id="IPR034236">
    <property type="entry name" value="CuRO_CcO_Caa3_II"/>
</dbReference>
<keyword evidence="3" id="KW-0813">Transport</keyword>
<feature type="transmembrane region" description="Helical" evidence="17">
    <location>
        <begin position="47"/>
        <end position="70"/>
    </location>
</feature>
<feature type="transmembrane region" description="Helical" evidence="17">
    <location>
        <begin position="82"/>
        <end position="106"/>
    </location>
</feature>
<keyword evidence="9 17" id="KW-1133">Transmembrane helix</keyword>
<evidence type="ECO:0000256" key="1">
    <source>
        <dbReference type="ARBA" id="ARBA00004141"/>
    </source>
</evidence>
<dbReference type="RefSeq" id="WP_097279927.1">
    <property type="nucleotide sequence ID" value="NZ_OCNJ01000006.1"/>
</dbReference>
<accession>A0A286GMY2</accession>
<dbReference type="GO" id="GO:0016491">
    <property type="term" value="F:oxidoreductase activity"/>
    <property type="evidence" value="ECO:0007669"/>
    <property type="project" value="InterPro"/>
</dbReference>
<dbReference type="PANTHER" id="PTHR22888">
    <property type="entry name" value="CYTOCHROME C OXIDASE, SUBUNIT II"/>
    <property type="match status" value="1"/>
</dbReference>
<keyword evidence="6 17" id="KW-0812">Transmembrane</keyword>
<dbReference type="Pfam" id="PF00034">
    <property type="entry name" value="Cytochrom_C"/>
    <property type="match status" value="1"/>
</dbReference>
<organism evidence="20 21">
    <name type="scientific">Caenispirillum bisanense</name>
    <dbReference type="NCBI Taxonomy" id="414052"/>
    <lineage>
        <taxon>Bacteria</taxon>
        <taxon>Pseudomonadati</taxon>
        <taxon>Pseudomonadota</taxon>
        <taxon>Alphaproteobacteria</taxon>
        <taxon>Rhodospirillales</taxon>
        <taxon>Novispirillaceae</taxon>
        <taxon>Caenispirillum</taxon>
    </lineage>
</organism>
<evidence type="ECO:0000256" key="5">
    <source>
        <dbReference type="ARBA" id="ARBA00022660"/>
    </source>
</evidence>
<dbReference type="GO" id="GO:0042773">
    <property type="term" value="P:ATP synthesis coupled electron transport"/>
    <property type="evidence" value="ECO:0007669"/>
    <property type="project" value="TreeGrafter"/>
</dbReference>
<dbReference type="AlphaFoldDB" id="A0A286GMY2"/>
<evidence type="ECO:0000256" key="17">
    <source>
        <dbReference type="SAM" id="Phobius"/>
    </source>
</evidence>
<evidence type="ECO:0000256" key="3">
    <source>
        <dbReference type="ARBA" id="ARBA00022448"/>
    </source>
</evidence>
<evidence type="ECO:0000256" key="2">
    <source>
        <dbReference type="ARBA" id="ARBA00007866"/>
    </source>
</evidence>
<keyword evidence="7 16" id="KW-0479">Metal-binding</keyword>
<evidence type="ECO:0000256" key="7">
    <source>
        <dbReference type="ARBA" id="ARBA00022723"/>
    </source>
</evidence>
<keyword evidence="5" id="KW-0679">Respiratory chain</keyword>
<evidence type="ECO:0000256" key="6">
    <source>
        <dbReference type="ARBA" id="ARBA00022692"/>
    </source>
</evidence>
<dbReference type="InterPro" id="IPR008972">
    <property type="entry name" value="Cupredoxin"/>
</dbReference>
<keyword evidence="12 17" id="KW-0472">Membrane</keyword>
<proteinExistence type="inferred from homology"/>
<dbReference type="OrthoDB" id="9781261at2"/>
<dbReference type="GO" id="GO:0005507">
    <property type="term" value="F:copper ion binding"/>
    <property type="evidence" value="ECO:0007669"/>
    <property type="project" value="InterPro"/>
</dbReference>
<evidence type="ECO:0000313" key="20">
    <source>
        <dbReference type="EMBL" id="SOD96911.1"/>
    </source>
</evidence>
<keyword evidence="11" id="KW-0186">Copper</keyword>
<comment type="function">
    <text evidence="13">Subunits I and II form the functional core of the enzyme complex. Electrons originating in cytochrome c are transferred via heme a and Cu(A) to the binuclear center formed by heme a3 and Cu(B).</text>
</comment>
<feature type="domain" description="Cytochrome oxidase subunit II copper A binding" evidence="18">
    <location>
        <begin position="118"/>
        <end position="233"/>
    </location>
</feature>
<evidence type="ECO:0000313" key="21">
    <source>
        <dbReference type="Proteomes" id="UP000219621"/>
    </source>
</evidence>
<dbReference type="PROSITE" id="PS00078">
    <property type="entry name" value="COX2"/>
    <property type="match status" value="1"/>
</dbReference>
<evidence type="ECO:0000256" key="9">
    <source>
        <dbReference type="ARBA" id="ARBA00022989"/>
    </source>
</evidence>
<evidence type="ECO:0000256" key="15">
    <source>
        <dbReference type="ARBA" id="ARBA00047816"/>
    </source>
</evidence>
<evidence type="ECO:0000256" key="14">
    <source>
        <dbReference type="ARBA" id="ARBA00031399"/>
    </source>
</evidence>
<dbReference type="PROSITE" id="PS51007">
    <property type="entry name" value="CYTC"/>
    <property type="match status" value="1"/>
</dbReference>
<dbReference type="Proteomes" id="UP000219621">
    <property type="component" value="Unassembled WGS sequence"/>
</dbReference>
<evidence type="ECO:0000256" key="11">
    <source>
        <dbReference type="ARBA" id="ARBA00023008"/>
    </source>
</evidence>
<evidence type="ECO:0000256" key="4">
    <source>
        <dbReference type="ARBA" id="ARBA00022617"/>
    </source>
</evidence>
<evidence type="ECO:0000256" key="16">
    <source>
        <dbReference type="PROSITE-ProRule" id="PRU00433"/>
    </source>
</evidence>
<dbReference type="EMBL" id="OCNJ01000006">
    <property type="protein sequence ID" value="SOD96911.1"/>
    <property type="molecule type" value="Genomic_DNA"/>
</dbReference>
<evidence type="ECO:0000256" key="13">
    <source>
        <dbReference type="ARBA" id="ARBA00024688"/>
    </source>
</evidence>
<dbReference type="InterPro" id="IPR036909">
    <property type="entry name" value="Cyt_c-like_dom_sf"/>
</dbReference>
<dbReference type="GO" id="GO:0020037">
    <property type="term" value="F:heme binding"/>
    <property type="evidence" value="ECO:0007669"/>
    <property type="project" value="InterPro"/>
</dbReference>
<dbReference type="SUPFAM" id="SSF46626">
    <property type="entry name" value="Cytochrome c"/>
    <property type="match status" value="1"/>
</dbReference>
<keyword evidence="8" id="KW-0249">Electron transport</keyword>
<name>A0A286GMY2_9PROT</name>
<evidence type="ECO:0000259" key="18">
    <source>
        <dbReference type="PROSITE" id="PS50857"/>
    </source>
</evidence>
<dbReference type="SUPFAM" id="SSF49503">
    <property type="entry name" value="Cupredoxins"/>
    <property type="match status" value="1"/>
</dbReference>
<sequence>MPALPIPFLTHGRRLTAAAGVLALAACDGPQSTLTPAGVGAERIADLWWWMFGGAVVIWVVVIGLAVYATRFGTGRHDVRRARLLIIGAGAVFPTVVLTALLIWGLRLMPVLRPPTGDAAVRVEVEGLRWWWRVTYVTPDGRRIPLANEIRLPVGQMAAFTLTSPDVIHSFWIPSLGGKMDMIPGRVTELALEPTRTGVFRGACAEYCGTSHALMQFGVEVLEPAAFDDWLATQAAPAEAPASPEAARGRELFLAFGCGACHAVRGTPADGTIGPDLTHVGGRLTLGAGILPNDPAAFARWIGDTHEVKPDAEMPPFGMLPAADLRALALYLDGLT</sequence>
<comment type="catalytic activity">
    <reaction evidence="15">
        <text>4 Fe(II)-[cytochrome c] + O2 + 8 H(+)(in) = 4 Fe(III)-[cytochrome c] + 2 H2O + 4 H(+)(out)</text>
        <dbReference type="Rhea" id="RHEA:11436"/>
        <dbReference type="Rhea" id="RHEA-COMP:10350"/>
        <dbReference type="Rhea" id="RHEA-COMP:14399"/>
        <dbReference type="ChEBI" id="CHEBI:15377"/>
        <dbReference type="ChEBI" id="CHEBI:15378"/>
        <dbReference type="ChEBI" id="CHEBI:15379"/>
        <dbReference type="ChEBI" id="CHEBI:29033"/>
        <dbReference type="ChEBI" id="CHEBI:29034"/>
        <dbReference type="EC" id="7.1.1.9"/>
    </reaction>
</comment>
<comment type="subcellular location">
    <subcellularLocation>
        <location evidence="1">Membrane</location>
        <topology evidence="1">Multi-pass membrane protein</topology>
    </subcellularLocation>
</comment>
<dbReference type="Pfam" id="PF00116">
    <property type="entry name" value="COX2"/>
    <property type="match status" value="1"/>
</dbReference>
<feature type="domain" description="Cytochrome c" evidence="19">
    <location>
        <begin position="244"/>
        <end position="336"/>
    </location>
</feature>
<protein>
    <recommendedName>
        <fullName evidence="14">Cytochrome aa3 subunit 2</fullName>
    </recommendedName>
</protein>
<dbReference type="InterPro" id="IPR045187">
    <property type="entry name" value="CcO_II"/>
</dbReference>
<reference evidence="20 21" key="1">
    <citation type="submission" date="2017-09" db="EMBL/GenBank/DDBJ databases">
        <authorList>
            <person name="Ehlers B."/>
            <person name="Leendertz F.H."/>
        </authorList>
    </citation>
    <scope>NUCLEOTIDE SEQUENCE [LARGE SCALE GENOMIC DNA]</scope>
    <source>
        <strain evidence="20 21">USBA 140</strain>
    </source>
</reference>
<dbReference type="Gene3D" id="2.60.40.420">
    <property type="entry name" value="Cupredoxins - blue copper proteins"/>
    <property type="match status" value="1"/>
</dbReference>
<evidence type="ECO:0000256" key="12">
    <source>
        <dbReference type="ARBA" id="ARBA00023136"/>
    </source>
</evidence>
<keyword evidence="4 16" id="KW-0349">Heme</keyword>
<keyword evidence="21" id="KW-1185">Reference proteome</keyword>
<dbReference type="GO" id="GO:0004129">
    <property type="term" value="F:cytochrome-c oxidase activity"/>
    <property type="evidence" value="ECO:0007669"/>
    <property type="project" value="UniProtKB-EC"/>
</dbReference>
<dbReference type="CDD" id="cd04213">
    <property type="entry name" value="CuRO_CcO_Caa3_II"/>
    <property type="match status" value="1"/>
</dbReference>
<dbReference type="PANTHER" id="PTHR22888:SF9">
    <property type="entry name" value="CYTOCHROME C OXIDASE SUBUNIT 2"/>
    <property type="match status" value="1"/>
</dbReference>
<keyword evidence="10 16" id="KW-0408">Iron</keyword>
<gene>
    <name evidence="20" type="ORF">SAMN05421508_106156</name>
</gene>
<dbReference type="PROSITE" id="PS50857">
    <property type="entry name" value="COX2_CUA"/>
    <property type="match status" value="1"/>
</dbReference>